<dbReference type="Gene3D" id="2.40.40.10">
    <property type="entry name" value="RlpA-like domain"/>
    <property type="match status" value="1"/>
</dbReference>
<organism evidence="3 4">
    <name type="scientific">Lentinus brumalis</name>
    <dbReference type="NCBI Taxonomy" id="2498619"/>
    <lineage>
        <taxon>Eukaryota</taxon>
        <taxon>Fungi</taxon>
        <taxon>Dikarya</taxon>
        <taxon>Basidiomycota</taxon>
        <taxon>Agaricomycotina</taxon>
        <taxon>Agaricomycetes</taxon>
        <taxon>Polyporales</taxon>
        <taxon>Polyporaceae</taxon>
        <taxon>Lentinus</taxon>
    </lineage>
</organism>
<gene>
    <name evidence="3" type="ORF">OH76DRAFT_1358955</name>
</gene>
<dbReference type="Pfam" id="PF03330">
    <property type="entry name" value="DPBB_1"/>
    <property type="match status" value="1"/>
</dbReference>
<evidence type="ECO:0000259" key="2">
    <source>
        <dbReference type="Pfam" id="PF03330"/>
    </source>
</evidence>
<evidence type="ECO:0000313" key="4">
    <source>
        <dbReference type="Proteomes" id="UP000256964"/>
    </source>
</evidence>
<dbReference type="OrthoDB" id="623670at2759"/>
<dbReference type="InterPro" id="IPR009009">
    <property type="entry name" value="RlpA-like_DPBB"/>
</dbReference>
<dbReference type="InterPro" id="IPR036908">
    <property type="entry name" value="RlpA-like_sf"/>
</dbReference>
<name>A0A371CX81_9APHY</name>
<accession>A0A371CX81</accession>
<keyword evidence="1" id="KW-0732">Signal</keyword>
<sequence>GTATYYQPNGGFGACGAPSQNSDFVVALSPSEYAGGANCWRHIGVRYKGKFVDVTVVDECPGCEPGHIDLSEGAFQQLASLSLGVIPVEYNYE</sequence>
<protein>
    <submittedName>
        <fullName evidence="3">Barwin-like endoglucanase</fullName>
    </submittedName>
</protein>
<evidence type="ECO:0000313" key="3">
    <source>
        <dbReference type="EMBL" id="RDX44877.1"/>
    </source>
</evidence>
<dbReference type="EMBL" id="KZ857444">
    <property type="protein sequence ID" value="RDX44877.1"/>
    <property type="molecule type" value="Genomic_DNA"/>
</dbReference>
<evidence type="ECO:0000256" key="1">
    <source>
        <dbReference type="ARBA" id="ARBA00022729"/>
    </source>
</evidence>
<dbReference type="AlphaFoldDB" id="A0A371CX81"/>
<proteinExistence type="predicted"/>
<feature type="domain" description="RlpA-like protein double-psi beta-barrel" evidence="2">
    <location>
        <begin position="1"/>
        <end position="90"/>
    </location>
</feature>
<dbReference type="Proteomes" id="UP000256964">
    <property type="component" value="Unassembled WGS sequence"/>
</dbReference>
<dbReference type="PANTHER" id="PTHR31836">
    <property type="match status" value="1"/>
</dbReference>
<dbReference type="STRING" id="139420.A0A371CX81"/>
<reference evidence="3 4" key="1">
    <citation type="journal article" date="2018" name="Biotechnol. Biofuels">
        <title>Integrative visual omics of the white-rot fungus Polyporus brumalis exposes the biotechnological potential of its oxidative enzymes for delignifying raw plant biomass.</title>
        <authorList>
            <person name="Miyauchi S."/>
            <person name="Rancon A."/>
            <person name="Drula E."/>
            <person name="Hage H."/>
            <person name="Chaduli D."/>
            <person name="Favel A."/>
            <person name="Grisel S."/>
            <person name="Henrissat B."/>
            <person name="Herpoel-Gimbert I."/>
            <person name="Ruiz-Duenas F.J."/>
            <person name="Chevret D."/>
            <person name="Hainaut M."/>
            <person name="Lin J."/>
            <person name="Wang M."/>
            <person name="Pangilinan J."/>
            <person name="Lipzen A."/>
            <person name="Lesage-Meessen L."/>
            <person name="Navarro D."/>
            <person name="Riley R."/>
            <person name="Grigoriev I.V."/>
            <person name="Zhou S."/>
            <person name="Raouche S."/>
            <person name="Rosso M.N."/>
        </authorList>
    </citation>
    <scope>NUCLEOTIDE SEQUENCE [LARGE SCALE GENOMIC DNA]</scope>
    <source>
        <strain evidence="3 4">BRFM 1820</strain>
    </source>
</reference>
<feature type="non-terminal residue" evidence="3">
    <location>
        <position position="93"/>
    </location>
</feature>
<dbReference type="InterPro" id="IPR051477">
    <property type="entry name" value="Expansin_CellWall"/>
</dbReference>
<dbReference type="CDD" id="cd22191">
    <property type="entry name" value="DPBB_RlpA_EXP_N-like"/>
    <property type="match status" value="1"/>
</dbReference>
<dbReference type="PANTHER" id="PTHR31836:SF28">
    <property type="entry name" value="SRCR DOMAIN-CONTAINING PROTEIN-RELATED"/>
    <property type="match status" value="1"/>
</dbReference>
<keyword evidence="4" id="KW-1185">Reference proteome</keyword>
<dbReference type="SUPFAM" id="SSF50685">
    <property type="entry name" value="Barwin-like endoglucanases"/>
    <property type="match status" value="1"/>
</dbReference>